<gene>
    <name evidence="2" type="ORF">TSOC_009136</name>
</gene>
<dbReference type="Proteomes" id="UP000236333">
    <property type="component" value="Unassembled WGS sequence"/>
</dbReference>
<feature type="signal peptide" evidence="1">
    <location>
        <begin position="1"/>
        <end position="20"/>
    </location>
</feature>
<dbReference type="PANTHER" id="PTHR35128">
    <property type="entry name" value="SECRETION-REGULATING GUANINE NUCLEOTIDE EXCHANGE FACTOR"/>
    <property type="match status" value="1"/>
</dbReference>
<evidence type="ECO:0000256" key="1">
    <source>
        <dbReference type="SAM" id="SignalP"/>
    </source>
</evidence>
<reference evidence="2 3" key="1">
    <citation type="journal article" date="2017" name="Mol. Biol. Evol.">
        <title>The 4-celled Tetrabaena socialis nuclear genome reveals the essential components for genetic control of cell number at the origin of multicellularity in the volvocine lineage.</title>
        <authorList>
            <person name="Featherston J."/>
            <person name="Arakaki Y."/>
            <person name="Hanschen E.R."/>
            <person name="Ferris P.J."/>
            <person name="Michod R.E."/>
            <person name="Olson B.J.S.C."/>
            <person name="Nozaki H."/>
            <person name="Durand P.M."/>
        </authorList>
    </citation>
    <scope>NUCLEOTIDE SEQUENCE [LARGE SCALE GENOMIC DNA]</scope>
    <source>
        <strain evidence="2 3">NIES-571</strain>
    </source>
</reference>
<protein>
    <submittedName>
        <fullName evidence="2">Uncharacterized protein</fullName>
    </submittedName>
</protein>
<evidence type="ECO:0000313" key="2">
    <source>
        <dbReference type="EMBL" id="PNH04676.1"/>
    </source>
</evidence>
<keyword evidence="1" id="KW-0732">Signal</keyword>
<feature type="chain" id="PRO_5014382895" evidence="1">
    <location>
        <begin position="21"/>
        <end position="163"/>
    </location>
</feature>
<proteinExistence type="predicted"/>
<comment type="caution">
    <text evidence="2">The sequence shown here is derived from an EMBL/GenBank/DDBJ whole genome shotgun (WGS) entry which is preliminary data.</text>
</comment>
<name>A0A2J7ZWN7_9CHLO</name>
<accession>A0A2J7ZWN7</accession>
<keyword evidence="3" id="KW-1185">Reference proteome</keyword>
<dbReference type="PANTHER" id="PTHR35128:SF1">
    <property type="entry name" value="SECRETION-REGULATING GUANINE NUCLEOTIDE EXCHANGE FACTOR"/>
    <property type="match status" value="1"/>
</dbReference>
<dbReference type="AlphaFoldDB" id="A0A2J7ZWN7"/>
<dbReference type="EMBL" id="PGGS01000368">
    <property type="protein sequence ID" value="PNH04676.1"/>
    <property type="molecule type" value="Genomic_DNA"/>
</dbReference>
<sequence length="163" mass="17122">MGLSLGVTVFLLASLRLIAADDAPATLLYGAVDRTALLGQASANSVAAGGDTAQSVLSKSIGLLKGRYEVGCLPWPRPPDRLLSCPLANPPPPGPRQLFNTTEVVWQLPPEGTVTNGVLFVAHGCNHGAIDWWPKSESCAQCVGARRVGGLFPLRAVQACPRR</sequence>
<dbReference type="OrthoDB" id="10022521at2759"/>
<organism evidence="2 3">
    <name type="scientific">Tetrabaena socialis</name>
    <dbReference type="NCBI Taxonomy" id="47790"/>
    <lineage>
        <taxon>Eukaryota</taxon>
        <taxon>Viridiplantae</taxon>
        <taxon>Chlorophyta</taxon>
        <taxon>core chlorophytes</taxon>
        <taxon>Chlorophyceae</taxon>
        <taxon>CS clade</taxon>
        <taxon>Chlamydomonadales</taxon>
        <taxon>Tetrabaenaceae</taxon>
        <taxon>Tetrabaena</taxon>
    </lineage>
</organism>
<evidence type="ECO:0000313" key="3">
    <source>
        <dbReference type="Proteomes" id="UP000236333"/>
    </source>
</evidence>